<comment type="subcellular location">
    <subcellularLocation>
        <location evidence="14">Cytoplasm</location>
    </subcellularLocation>
</comment>
<keyword evidence="7 14" id="KW-0275">Fatty acid biosynthesis</keyword>
<dbReference type="GO" id="GO:0005737">
    <property type="term" value="C:cytoplasm"/>
    <property type="evidence" value="ECO:0007669"/>
    <property type="project" value="UniProtKB-SubCell"/>
</dbReference>
<comment type="subunit">
    <text evidence="14">Homodimer.</text>
</comment>
<comment type="similarity">
    <text evidence="2 14">Belongs to the thiolase-like superfamily. FabH family.</text>
</comment>
<dbReference type="Pfam" id="PF08545">
    <property type="entry name" value="ACP_syn_III"/>
    <property type="match status" value="1"/>
</dbReference>
<reference evidence="17" key="1">
    <citation type="submission" date="2021-01" db="EMBL/GenBank/DDBJ databases">
        <title>Genomic Encyclopedia of Type Strains, Phase IV (KMG-IV): sequencing the most valuable type-strain genomes for metagenomic binning, comparative biology and taxonomic classification.</title>
        <authorList>
            <person name="Goeker M."/>
        </authorList>
    </citation>
    <scope>NUCLEOTIDE SEQUENCE</scope>
    <source>
        <strain evidence="17">DSM 23230</strain>
    </source>
</reference>
<dbReference type="CDD" id="cd00830">
    <property type="entry name" value="KAS_III"/>
    <property type="match status" value="1"/>
</dbReference>
<comment type="function">
    <text evidence="14">Catalyzes the condensation reaction of fatty acid synthesis by the addition to an acyl acceptor of two carbons from malonyl-ACP. Catalyzes the first condensation reaction which initiates fatty acid synthesis and may therefore play a role in governing the total rate of fatty acid production. Possesses both acetoacetyl-ACP synthase and acetyl transacylase activities. Its substrate specificity determines the biosynthesis of branched-chain and/or straight-chain of fatty acids.</text>
</comment>
<evidence type="ECO:0000256" key="5">
    <source>
        <dbReference type="ARBA" id="ARBA00022832"/>
    </source>
</evidence>
<evidence type="ECO:0000313" key="18">
    <source>
        <dbReference type="Proteomes" id="UP000774000"/>
    </source>
</evidence>
<evidence type="ECO:0000256" key="1">
    <source>
        <dbReference type="ARBA" id="ARBA00005194"/>
    </source>
</evidence>
<evidence type="ECO:0000259" key="15">
    <source>
        <dbReference type="Pfam" id="PF08541"/>
    </source>
</evidence>
<dbReference type="NCBIfam" id="NF006829">
    <property type="entry name" value="PRK09352.1"/>
    <property type="match status" value="1"/>
</dbReference>
<evidence type="ECO:0000256" key="10">
    <source>
        <dbReference type="ARBA" id="ARBA00051096"/>
    </source>
</evidence>
<dbReference type="EC" id="2.3.1.180" evidence="14"/>
<feature type="domain" description="Beta-ketoacyl-[acyl-carrier-protein] synthase III C-terminal" evidence="15">
    <location>
        <begin position="247"/>
        <end position="336"/>
    </location>
</feature>
<feature type="domain" description="Beta-ketoacyl-[acyl-carrier-protein] synthase III N-terminal" evidence="16">
    <location>
        <begin position="118"/>
        <end position="195"/>
    </location>
</feature>
<accession>A0A938XP71</accession>
<evidence type="ECO:0000259" key="16">
    <source>
        <dbReference type="Pfam" id="PF08545"/>
    </source>
</evidence>
<dbReference type="SUPFAM" id="SSF53901">
    <property type="entry name" value="Thiolase-like"/>
    <property type="match status" value="1"/>
</dbReference>
<comment type="domain">
    <text evidence="14">The last Arg residue of the ACP-binding site is essential for the weak association between ACP/AcpP and FabH.</text>
</comment>
<evidence type="ECO:0000256" key="2">
    <source>
        <dbReference type="ARBA" id="ARBA00008642"/>
    </source>
</evidence>
<dbReference type="InterPro" id="IPR013751">
    <property type="entry name" value="ACP_syn_III_N"/>
</dbReference>
<dbReference type="Pfam" id="PF08541">
    <property type="entry name" value="ACP_syn_III_C"/>
    <property type="match status" value="1"/>
</dbReference>
<evidence type="ECO:0000256" key="9">
    <source>
        <dbReference type="ARBA" id="ARBA00023315"/>
    </source>
</evidence>
<dbReference type="Proteomes" id="UP000774000">
    <property type="component" value="Unassembled WGS sequence"/>
</dbReference>
<evidence type="ECO:0000256" key="3">
    <source>
        <dbReference type="ARBA" id="ARBA00022516"/>
    </source>
</evidence>
<evidence type="ECO:0000256" key="14">
    <source>
        <dbReference type="HAMAP-Rule" id="MF_01815"/>
    </source>
</evidence>
<dbReference type="PANTHER" id="PTHR43091">
    <property type="entry name" value="3-OXOACYL-[ACYL-CARRIER-PROTEIN] SYNTHASE"/>
    <property type="match status" value="1"/>
</dbReference>
<dbReference type="FunFam" id="3.40.47.10:FF:000004">
    <property type="entry name" value="3-oxoacyl-[acyl-carrier-protein] synthase 3"/>
    <property type="match status" value="1"/>
</dbReference>
<evidence type="ECO:0000256" key="6">
    <source>
        <dbReference type="ARBA" id="ARBA00023098"/>
    </source>
</evidence>
<comment type="catalytic activity">
    <reaction evidence="13">
        <text>3-methylbutanoyl-CoA + malonyl-[ACP] + H(+) = 5-methyl-3-oxohexanoyl-[ACP] + CO2 + CoA</text>
        <dbReference type="Rhea" id="RHEA:42272"/>
        <dbReference type="Rhea" id="RHEA-COMP:9623"/>
        <dbReference type="Rhea" id="RHEA-COMP:9941"/>
        <dbReference type="ChEBI" id="CHEBI:15378"/>
        <dbReference type="ChEBI" id="CHEBI:16526"/>
        <dbReference type="ChEBI" id="CHEBI:57287"/>
        <dbReference type="ChEBI" id="CHEBI:57345"/>
        <dbReference type="ChEBI" id="CHEBI:78449"/>
        <dbReference type="ChEBI" id="CHEBI:78822"/>
        <dbReference type="EC" id="2.3.1.300"/>
    </reaction>
    <physiologicalReaction direction="left-to-right" evidence="13">
        <dbReference type="Rhea" id="RHEA:42273"/>
    </physiologicalReaction>
</comment>
<sequence length="337" mass="36011">MKGLINSMSNERRAKIAGVGSYAPDKILTNEDLEEMVDTNDEWIRQRTGIKERRIAADDVASSDLAYHASREALQNAGLEASDLDLILVATSTPDHPGFPSTGCVLQDKLGITDVPAFDVAAACTGFIYGMSTATQYVETGAYDNILVVGTEVLSKVIDWEDRNTCVLFGDGAGAAVLTPSDEGGILSNTLGADGSRGNVLEIPSGGSKEPFSQAVLEERSHYVRMDGKPVFKFAVKILGEAAVEALEKVGLDKDDIDFLVPHQANTRIIDAAAKRLDLSREQIYINLDKYGNTSAASIPLALDEAVKDNQIESGDIVVLVGFGGGLTWGATVIEWT</sequence>
<dbReference type="GO" id="GO:0033818">
    <property type="term" value="F:beta-ketoacyl-acyl-carrier-protein synthase III activity"/>
    <property type="evidence" value="ECO:0007669"/>
    <property type="project" value="UniProtKB-UniRule"/>
</dbReference>
<dbReference type="PANTHER" id="PTHR43091:SF1">
    <property type="entry name" value="BETA-KETOACYL-[ACYL-CARRIER-PROTEIN] SYNTHASE III, CHLOROPLASTIC"/>
    <property type="match status" value="1"/>
</dbReference>
<comment type="caution">
    <text evidence="17">The sequence shown here is derived from an EMBL/GenBank/DDBJ whole genome shotgun (WGS) entry which is preliminary data.</text>
</comment>
<keyword evidence="4 14" id="KW-0808">Transferase</keyword>
<keyword evidence="9 14" id="KW-0012">Acyltransferase</keyword>
<keyword evidence="18" id="KW-1185">Reference proteome</keyword>
<feature type="active site" evidence="14">
    <location>
        <position position="124"/>
    </location>
</feature>
<evidence type="ECO:0000256" key="7">
    <source>
        <dbReference type="ARBA" id="ARBA00023160"/>
    </source>
</evidence>
<dbReference type="Gene3D" id="3.40.47.10">
    <property type="match status" value="1"/>
</dbReference>
<comment type="pathway">
    <text evidence="1 14">Lipid metabolism; fatty acid biosynthesis.</text>
</comment>
<dbReference type="GO" id="GO:0006633">
    <property type="term" value="P:fatty acid biosynthetic process"/>
    <property type="evidence" value="ECO:0007669"/>
    <property type="project" value="UniProtKB-UniRule"/>
</dbReference>
<evidence type="ECO:0000313" key="17">
    <source>
        <dbReference type="EMBL" id="MBM7556588.1"/>
    </source>
</evidence>
<feature type="active site" evidence="14">
    <location>
        <position position="263"/>
    </location>
</feature>
<evidence type="ECO:0000256" key="12">
    <source>
        <dbReference type="ARBA" id="ARBA00052467"/>
    </source>
</evidence>
<dbReference type="AlphaFoldDB" id="A0A938XP71"/>
<keyword evidence="14" id="KW-0963">Cytoplasm</keyword>
<dbReference type="GO" id="GO:0004315">
    <property type="term" value="F:3-oxoacyl-[acyl-carrier-protein] synthase activity"/>
    <property type="evidence" value="ECO:0007669"/>
    <property type="project" value="InterPro"/>
</dbReference>
<evidence type="ECO:0000256" key="13">
    <source>
        <dbReference type="ARBA" id="ARBA00052985"/>
    </source>
</evidence>
<name>A0A938XP71_9FIRM</name>
<dbReference type="InterPro" id="IPR013747">
    <property type="entry name" value="ACP_syn_III_C"/>
</dbReference>
<feature type="active site" evidence="14">
    <location>
        <position position="293"/>
    </location>
</feature>
<keyword evidence="6 14" id="KW-0443">Lipid metabolism</keyword>
<gene>
    <name evidence="14" type="primary">fabH</name>
    <name evidence="17" type="ORF">JOC47_001439</name>
</gene>
<dbReference type="InterPro" id="IPR004655">
    <property type="entry name" value="FabH"/>
</dbReference>
<proteinExistence type="inferred from homology"/>
<comment type="catalytic activity">
    <reaction evidence="12">
        <text>2-methylpropanoyl-CoA + malonyl-[ACP] + H(+) = 4-methyl-3-oxopentanoyl-[ACP] + CO2 + CoA</text>
        <dbReference type="Rhea" id="RHEA:42268"/>
        <dbReference type="Rhea" id="RHEA-COMP:9623"/>
        <dbReference type="Rhea" id="RHEA-COMP:9940"/>
        <dbReference type="ChEBI" id="CHEBI:15378"/>
        <dbReference type="ChEBI" id="CHEBI:16526"/>
        <dbReference type="ChEBI" id="CHEBI:57287"/>
        <dbReference type="ChEBI" id="CHEBI:57338"/>
        <dbReference type="ChEBI" id="CHEBI:78449"/>
        <dbReference type="ChEBI" id="CHEBI:78820"/>
        <dbReference type="EC" id="2.3.1.300"/>
    </reaction>
    <physiologicalReaction direction="left-to-right" evidence="12">
        <dbReference type="Rhea" id="RHEA:42269"/>
    </physiologicalReaction>
</comment>
<dbReference type="EMBL" id="JAFBDQ010000006">
    <property type="protein sequence ID" value="MBM7556588.1"/>
    <property type="molecule type" value="Genomic_DNA"/>
</dbReference>
<dbReference type="NCBIfam" id="TIGR00747">
    <property type="entry name" value="fabH"/>
    <property type="match status" value="1"/>
</dbReference>
<feature type="region of interest" description="ACP-binding" evidence="14">
    <location>
        <begin position="264"/>
        <end position="268"/>
    </location>
</feature>
<protein>
    <recommendedName>
        <fullName evidence="14">Beta-ketoacyl-[acyl-carrier-protein] synthase III</fullName>
        <shortName evidence="14">Beta-ketoacyl-ACP synthase III</shortName>
        <shortName evidence="14">KAS III</shortName>
        <ecNumber evidence="14">2.3.1.180</ecNumber>
    </recommendedName>
    <alternativeName>
        <fullName evidence="14">3-oxoacyl-[acyl-carrier-protein] synthase 3</fullName>
    </alternativeName>
    <alternativeName>
        <fullName evidence="14">3-oxoacyl-[acyl-carrier-protein] synthase III</fullName>
    </alternativeName>
</protein>
<evidence type="ECO:0000256" key="8">
    <source>
        <dbReference type="ARBA" id="ARBA00023268"/>
    </source>
</evidence>
<comment type="catalytic activity">
    <reaction evidence="10">
        <text>malonyl-[ACP] + acetyl-CoA + H(+) = 3-oxobutanoyl-[ACP] + CO2 + CoA</text>
        <dbReference type="Rhea" id="RHEA:12080"/>
        <dbReference type="Rhea" id="RHEA-COMP:9623"/>
        <dbReference type="Rhea" id="RHEA-COMP:9625"/>
        <dbReference type="ChEBI" id="CHEBI:15378"/>
        <dbReference type="ChEBI" id="CHEBI:16526"/>
        <dbReference type="ChEBI" id="CHEBI:57287"/>
        <dbReference type="ChEBI" id="CHEBI:57288"/>
        <dbReference type="ChEBI" id="CHEBI:78449"/>
        <dbReference type="ChEBI" id="CHEBI:78450"/>
        <dbReference type="EC" id="2.3.1.180"/>
    </reaction>
    <physiologicalReaction direction="left-to-right" evidence="10">
        <dbReference type="Rhea" id="RHEA:12081"/>
    </physiologicalReaction>
</comment>
<keyword evidence="3 14" id="KW-0444">Lipid biosynthesis</keyword>
<dbReference type="HAMAP" id="MF_01815">
    <property type="entry name" value="FabH"/>
    <property type="match status" value="1"/>
</dbReference>
<evidence type="ECO:0000256" key="4">
    <source>
        <dbReference type="ARBA" id="ARBA00022679"/>
    </source>
</evidence>
<keyword evidence="8 14" id="KW-0511">Multifunctional enzyme</keyword>
<keyword evidence="5 14" id="KW-0276">Fatty acid metabolism</keyword>
<comment type="catalytic activity">
    <reaction evidence="11">
        <text>(2S)-2-methylbutanoyl-CoA + malonyl-[ACP] + H(+) = (4S)-4-methyl-3-oxohexanoyl-[ACP] + CO2 + CoA</text>
        <dbReference type="Rhea" id="RHEA:42276"/>
        <dbReference type="Rhea" id="RHEA-COMP:9623"/>
        <dbReference type="Rhea" id="RHEA-COMP:17148"/>
        <dbReference type="ChEBI" id="CHEBI:15378"/>
        <dbReference type="ChEBI" id="CHEBI:16526"/>
        <dbReference type="ChEBI" id="CHEBI:57287"/>
        <dbReference type="ChEBI" id="CHEBI:78449"/>
        <dbReference type="ChEBI" id="CHEBI:88166"/>
        <dbReference type="ChEBI" id="CHEBI:167462"/>
        <dbReference type="EC" id="2.3.1.300"/>
    </reaction>
    <physiologicalReaction direction="left-to-right" evidence="11">
        <dbReference type="Rhea" id="RHEA:42277"/>
    </physiologicalReaction>
</comment>
<dbReference type="InterPro" id="IPR016039">
    <property type="entry name" value="Thiolase-like"/>
</dbReference>
<evidence type="ECO:0000256" key="11">
    <source>
        <dbReference type="ARBA" id="ARBA00052407"/>
    </source>
</evidence>
<organism evidence="17 18">
    <name type="scientific">Halanaerobacter jeridensis</name>
    <dbReference type="NCBI Taxonomy" id="706427"/>
    <lineage>
        <taxon>Bacteria</taxon>
        <taxon>Bacillati</taxon>
        <taxon>Bacillota</taxon>
        <taxon>Clostridia</taxon>
        <taxon>Halanaerobiales</taxon>
        <taxon>Halobacteroidaceae</taxon>
        <taxon>Halanaerobacter</taxon>
    </lineage>
</organism>